<evidence type="ECO:0000259" key="11">
    <source>
        <dbReference type="Pfam" id="PF00060"/>
    </source>
</evidence>
<accession>A0AAD5KJK7</accession>
<keyword evidence="10" id="KW-0732">Signal</keyword>
<dbReference type="InterPro" id="IPR001320">
    <property type="entry name" value="Iontro_rcpt_C"/>
</dbReference>
<sequence length="476" mass="52514">MKWNCLLFLIGWTKLISSDIMSLNGKHIVIGTQVTLVHLYVTRNTSGHIIKLDGVAAETLDSLARRLNFTYSVLQVNDSLLEGISKSLPGLAFYIANGMCDVVIGPVVTTPSRFAIMDFAEGFMYSSGALLIPMPTSSENVAAVAKPFQLSVWISLLVIMPITAAAIYFFIRPKPWLHSSSTLDRSYCGKLHHISCSAFEVFFEVFRILMNQGGSFPTMRYTVCFVVGSWCLGALVVVSAYNSLLTSYILGSNAEPLVDSLADVAVNSNVNLVVDKGLAVDVVVSGATVGLYKQLGDKLRSNKNSRCVTFQGCIDLVKSGSYTYLNGLSVTLNAIDDDYKSTRKCNLALARKPESVPASLAWALSKKSPYTKSFTKGFMELHQAGLIDEWTHRELHLRRNVSYCLNEAKKVQQRKISDNLTKITLKNFSGAFYVLVVGYVLSLICFFGENVYFRLSKYYGGRQQVTCKGKKTAIVN</sequence>
<keyword evidence="3" id="KW-1003">Cell membrane</keyword>
<feature type="transmembrane region" description="Helical" evidence="9">
    <location>
        <begin position="150"/>
        <end position="171"/>
    </location>
</feature>
<evidence type="ECO:0000256" key="5">
    <source>
        <dbReference type="ARBA" id="ARBA00022989"/>
    </source>
</evidence>
<protein>
    <recommendedName>
        <fullName evidence="11">Ionotropic glutamate receptor C-terminal domain-containing protein</fullName>
    </recommendedName>
</protein>
<evidence type="ECO:0000256" key="10">
    <source>
        <dbReference type="SAM" id="SignalP"/>
    </source>
</evidence>
<evidence type="ECO:0000256" key="9">
    <source>
        <dbReference type="SAM" id="Phobius"/>
    </source>
</evidence>
<evidence type="ECO:0000256" key="1">
    <source>
        <dbReference type="ARBA" id="ARBA00004651"/>
    </source>
</evidence>
<evidence type="ECO:0000256" key="2">
    <source>
        <dbReference type="ARBA" id="ARBA00008685"/>
    </source>
</evidence>
<dbReference type="EMBL" id="WJBH02000009">
    <property type="protein sequence ID" value="KAI9553404.1"/>
    <property type="molecule type" value="Genomic_DNA"/>
</dbReference>
<dbReference type="PANTHER" id="PTHR42643:SF24">
    <property type="entry name" value="IONOTROPIC RECEPTOR 60A"/>
    <property type="match status" value="1"/>
</dbReference>
<evidence type="ECO:0000313" key="12">
    <source>
        <dbReference type="EMBL" id="KAI9553404.1"/>
    </source>
</evidence>
<evidence type="ECO:0000256" key="4">
    <source>
        <dbReference type="ARBA" id="ARBA00022692"/>
    </source>
</evidence>
<keyword evidence="4 9" id="KW-0812">Transmembrane</keyword>
<proteinExistence type="inferred from homology"/>
<keyword evidence="5 9" id="KW-1133">Transmembrane helix</keyword>
<name>A0AAD5KJK7_9CRUS</name>
<dbReference type="InterPro" id="IPR052192">
    <property type="entry name" value="Insect_Ionotropic_Sensory_Rcpt"/>
</dbReference>
<keyword evidence="13" id="KW-1185">Reference proteome</keyword>
<feature type="transmembrane region" description="Helical" evidence="9">
    <location>
        <begin position="430"/>
        <end position="453"/>
    </location>
</feature>
<comment type="subcellular location">
    <subcellularLocation>
        <location evidence="1">Cell membrane</location>
        <topology evidence="1">Multi-pass membrane protein</topology>
    </subcellularLocation>
</comment>
<evidence type="ECO:0000313" key="13">
    <source>
        <dbReference type="Proteomes" id="UP000820818"/>
    </source>
</evidence>
<dbReference type="SUPFAM" id="SSF53850">
    <property type="entry name" value="Periplasmic binding protein-like II"/>
    <property type="match status" value="1"/>
</dbReference>
<dbReference type="Gene3D" id="1.10.287.70">
    <property type="match status" value="1"/>
</dbReference>
<keyword evidence="7" id="KW-0675">Receptor</keyword>
<dbReference type="GO" id="GO:0005886">
    <property type="term" value="C:plasma membrane"/>
    <property type="evidence" value="ECO:0007669"/>
    <property type="project" value="UniProtKB-SubCell"/>
</dbReference>
<feature type="domain" description="Ionotropic glutamate receptor C-terminal" evidence="11">
    <location>
        <begin position="150"/>
        <end position="438"/>
    </location>
</feature>
<keyword evidence="6 9" id="KW-0472">Membrane</keyword>
<feature type="chain" id="PRO_5042118622" description="Ionotropic glutamate receptor C-terminal domain-containing protein" evidence="10">
    <location>
        <begin position="19"/>
        <end position="476"/>
    </location>
</feature>
<evidence type="ECO:0000256" key="8">
    <source>
        <dbReference type="ARBA" id="ARBA00023180"/>
    </source>
</evidence>
<evidence type="ECO:0000256" key="6">
    <source>
        <dbReference type="ARBA" id="ARBA00023136"/>
    </source>
</evidence>
<dbReference type="GO" id="GO:0015276">
    <property type="term" value="F:ligand-gated monoatomic ion channel activity"/>
    <property type="evidence" value="ECO:0007669"/>
    <property type="project" value="InterPro"/>
</dbReference>
<gene>
    <name evidence="12" type="ORF">GHT06_021307</name>
</gene>
<keyword evidence="8" id="KW-0325">Glycoprotein</keyword>
<evidence type="ECO:0000256" key="7">
    <source>
        <dbReference type="ARBA" id="ARBA00023170"/>
    </source>
</evidence>
<dbReference type="AlphaFoldDB" id="A0AAD5KJK7"/>
<dbReference type="Pfam" id="PF00060">
    <property type="entry name" value="Lig_chan"/>
    <property type="match status" value="1"/>
</dbReference>
<organism evidence="12 13">
    <name type="scientific">Daphnia sinensis</name>
    <dbReference type="NCBI Taxonomy" id="1820382"/>
    <lineage>
        <taxon>Eukaryota</taxon>
        <taxon>Metazoa</taxon>
        <taxon>Ecdysozoa</taxon>
        <taxon>Arthropoda</taxon>
        <taxon>Crustacea</taxon>
        <taxon>Branchiopoda</taxon>
        <taxon>Diplostraca</taxon>
        <taxon>Cladocera</taxon>
        <taxon>Anomopoda</taxon>
        <taxon>Daphniidae</taxon>
        <taxon>Daphnia</taxon>
        <taxon>Daphnia similis group</taxon>
    </lineage>
</organism>
<dbReference type="Gene3D" id="3.40.190.10">
    <property type="entry name" value="Periplasmic binding protein-like II"/>
    <property type="match status" value="1"/>
</dbReference>
<dbReference type="PANTHER" id="PTHR42643">
    <property type="entry name" value="IONOTROPIC RECEPTOR 20A-RELATED"/>
    <property type="match status" value="1"/>
</dbReference>
<feature type="transmembrane region" description="Helical" evidence="9">
    <location>
        <begin position="221"/>
        <end position="241"/>
    </location>
</feature>
<comment type="caution">
    <text evidence="12">The sequence shown here is derived from an EMBL/GenBank/DDBJ whole genome shotgun (WGS) entry which is preliminary data.</text>
</comment>
<dbReference type="Proteomes" id="UP000820818">
    <property type="component" value="Linkage Group LG9"/>
</dbReference>
<reference evidence="12 13" key="1">
    <citation type="submission" date="2022-05" db="EMBL/GenBank/DDBJ databases">
        <title>A multi-omics perspective on studying reproductive biology in Daphnia sinensis.</title>
        <authorList>
            <person name="Jia J."/>
        </authorList>
    </citation>
    <scope>NUCLEOTIDE SEQUENCE [LARGE SCALE GENOMIC DNA]</scope>
    <source>
        <strain evidence="12 13">WSL</strain>
    </source>
</reference>
<evidence type="ECO:0000256" key="3">
    <source>
        <dbReference type="ARBA" id="ARBA00022475"/>
    </source>
</evidence>
<dbReference type="GO" id="GO:0050906">
    <property type="term" value="P:detection of stimulus involved in sensory perception"/>
    <property type="evidence" value="ECO:0007669"/>
    <property type="project" value="UniProtKB-ARBA"/>
</dbReference>
<feature type="signal peptide" evidence="10">
    <location>
        <begin position="1"/>
        <end position="18"/>
    </location>
</feature>
<comment type="similarity">
    <text evidence="2">Belongs to the glutamate-gated ion channel (TC 1.A.10.1) family.</text>
</comment>